<keyword evidence="3" id="KW-0732">Signal</keyword>
<comment type="caution">
    <text evidence="5">The sequence shown here is derived from an EMBL/GenBank/DDBJ whole genome shotgun (WGS) entry which is preliminary data.</text>
</comment>
<dbReference type="SUPFAM" id="SSF50494">
    <property type="entry name" value="Trypsin-like serine proteases"/>
    <property type="match status" value="1"/>
</dbReference>
<dbReference type="InterPro" id="IPR035070">
    <property type="entry name" value="Streptogrisin_prodomain"/>
</dbReference>
<proteinExistence type="predicted"/>
<feature type="compositionally biased region" description="Low complexity" evidence="1">
    <location>
        <begin position="608"/>
        <end position="649"/>
    </location>
</feature>
<evidence type="ECO:0000256" key="1">
    <source>
        <dbReference type="SAM" id="MobiDB-lite"/>
    </source>
</evidence>
<dbReference type="Gene3D" id="2.40.10.10">
    <property type="entry name" value="Trypsin-like serine proteases"/>
    <property type="match status" value="2"/>
</dbReference>
<keyword evidence="2" id="KW-0472">Membrane</keyword>
<keyword evidence="2" id="KW-0812">Transmembrane</keyword>
<name>A0A418KKA1_9ACTN</name>
<evidence type="ECO:0000259" key="4">
    <source>
        <dbReference type="Pfam" id="PF19077"/>
    </source>
</evidence>
<sequence length="806" mass="78616">MNGTSFGRRLRAALGAAAALAATGGVLAGPAAALEVDTAPAAPEVRMRAFDPADFAERAAGLPSGLTEAIRRDLGQSPEDYLATAAAARLAGEVVASLGDVVRSAWLDGQTLHVAVSDRGAAIAARNAGAQVRVGDVLADALAAARAQDKLAYIDRENERVVAVGAEVRGAPVAQVRLSARSGDGHHRGGAGVAVRTPLADYHCSAAFAGTDAEGEPRLLTAGHCAAGADGLFTAGVDELAPDAPLAGGPLAWPGLIGDALGEYVPDSVAFGDGRDAALISVDGDVRPEVAGWSPGAGAEPALAVHDSVRPVAGAPVCAAGVASGWTCGHILDAGTTVPVSGQAVTGFLFDACVLPGDSGGAVTVGTYALGLSSGSTWPGPSCADGDPAAGGDDLSVGYALTGADSVESLYGSGWRLAVRVGAPEVTAPADGATTGPTPTITGTADAAAGAVVTVRIEDGPELEARVGAAGRWSVPVGAALEPGTYSYTARTSFRPATGDHTVASEETTGEFEVAELAGLGVSWPAPGHVSPDGRLDFEGTGQPGATVSLTVGGEELASTTVREDGTWSLRSGSARPAGRFDAVLTQHVTAAVTAAPEADGPEDDAADGAAGTASATPGSGSTDSDSGSGDFGSGDSADGDAAAPESGAAADATVTVANVGVAPRAPVVSAPLGRISPDEAGTLRGAGAPGAAVSVRVAPTGTDLTAAPELRTEAGADGTWTLRLDAPLSAGRHVVVATQSVDDLTSQPSNPVVVEVAATTRSAGGVDGGTDASTGDEGLPGGVLAAAAGILAAGAAVAGVLVRRR</sequence>
<dbReference type="Gene3D" id="3.30.300.50">
    <property type="match status" value="1"/>
</dbReference>
<dbReference type="PROSITE" id="PS00134">
    <property type="entry name" value="TRYPSIN_HIS"/>
    <property type="match status" value="1"/>
</dbReference>
<gene>
    <name evidence="5" type="ORF">DY240_23360</name>
</gene>
<feature type="region of interest" description="Disordered" evidence="1">
    <location>
        <begin position="594"/>
        <end position="649"/>
    </location>
</feature>
<evidence type="ECO:0000256" key="3">
    <source>
        <dbReference type="SAM" id="SignalP"/>
    </source>
</evidence>
<reference evidence="5 6" key="1">
    <citation type="submission" date="2018-09" db="EMBL/GenBank/DDBJ databases">
        <title>Isolation, diversity and antifungal activity of actinobacteria from wheat.</title>
        <authorList>
            <person name="Han C."/>
        </authorList>
    </citation>
    <scope>NUCLEOTIDE SEQUENCE [LARGE SCALE GENOMIC DNA]</scope>
    <source>
        <strain evidence="5 6">NEAU-YY265</strain>
    </source>
</reference>
<evidence type="ECO:0000313" key="6">
    <source>
        <dbReference type="Proteomes" id="UP000284057"/>
    </source>
</evidence>
<dbReference type="Proteomes" id="UP000284057">
    <property type="component" value="Unassembled WGS sequence"/>
</dbReference>
<dbReference type="PROSITE" id="PS00135">
    <property type="entry name" value="TRYPSIN_SER"/>
    <property type="match status" value="1"/>
</dbReference>
<dbReference type="GO" id="GO:0006508">
    <property type="term" value="P:proteolysis"/>
    <property type="evidence" value="ECO:0007669"/>
    <property type="project" value="InterPro"/>
</dbReference>
<dbReference type="EMBL" id="QUAL01000287">
    <property type="protein sequence ID" value="RIQ15944.1"/>
    <property type="molecule type" value="Genomic_DNA"/>
</dbReference>
<feature type="signal peptide" evidence="3">
    <location>
        <begin position="1"/>
        <end position="28"/>
    </location>
</feature>
<feature type="chain" id="PRO_5039070334" description="Bacterial Ig-like domain-containing protein" evidence="3">
    <location>
        <begin position="29"/>
        <end position="806"/>
    </location>
</feature>
<dbReference type="AlphaFoldDB" id="A0A418KKA1"/>
<keyword evidence="6" id="KW-1185">Reference proteome</keyword>
<dbReference type="CDD" id="cd21112">
    <property type="entry name" value="alphaLP-like"/>
    <property type="match status" value="1"/>
</dbReference>
<accession>A0A418KKA1</accession>
<dbReference type="GO" id="GO:0005975">
    <property type="term" value="P:carbohydrate metabolic process"/>
    <property type="evidence" value="ECO:0007669"/>
    <property type="project" value="UniProtKB-ARBA"/>
</dbReference>
<organism evidence="5 6">
    <name type="scientific">Jiangella rhizosphaerae</name>
    <dbReference type="NCBI Taxonomy" id="2293569"/>
    <lineage>
        <taxon>Bacteria</taxon>
        <taxon>Bacillati</taxon>
        <taxon>Actinomycetota</taxon>
        <taxon>Actinomycetes</taxon>
        <taxon>Jiangellales</taxon>
        <taxon>Jiangellaceae</taxon>
        <taxon>Jiangella</taxon>
    </lineage>
</organism>
<evidence type="ECO:0000313" key="5">
    <source>
        <dbReference type="EMBL" id="RIQ15944.1"/>
    </source>
</evidence>
<dbReference type="InterPro" id="IPR044016">
    <property type="entry name" value="Big_13"/>
</dbReference>
<evidence type="ECO:0000256" key="2">
    <source>
        <dbReference type="SAM" id="Phobius"/>
    </source>
</evidence>
<protein>
    <recommendedName>
        <fullName evidence="4">Bacterial Ig-like domain-containing protein</fullName>
    </recommendedName>
</protein>
<dbReference type="GO" id="GO:0004252">
    <property type="term" value="F:serine-type endopeptidase activity"/>
    <property type="evidence" value="ECO:0007669"/>
    <property type="project" value="InterPro"/>
</dbReference>
<dbReference type="OrthoDB" id="8781117at2"/>
<feature type="non-terminal residue" evidence="5">
    <location>
        <position position="806"/>
    </location>
</feature>
<dbReference type="InterPro" id="IPR018114">
    <property type="entry name" value="TRYPSIN_HIS"/>
</dbReference>
<feature type="transmembrane region" description="Helical" evidence="2">
    <location>
        <begin position="784"/>
        <end position="803"/>
    </location>
</feature>
<feature type="domain" description="Bacterial Ig-like" evidence="4">
    <location>
        <begin position="430"/>
        <end position="491"/>
    </location>
</feature>
<dbReference type="InterPro" id="IPR013783">
    <property type="entry name" value="Ig-like_fold"/>
</dbReference>
<dbReference type="RefSeq" id="WP_119662155.1">
    <property type="nucleotide sequence ID" value="NZ_QUAL01000287.1"/>
</dbReference>
<dbReference type="Pfam" id="PF19077">
    <property type="entry name" value="Big_13"/>
    <property type="match status" value="1"/>
</dbReference>
<keyword evidence="2" id="KW-1133">Transmembrane helix</keyword>
<dbReference type="InterPro" id="IPR009003">
    <property type="entry name" value="Peptidase_S1_PA"/>
</dbReference>
<dbReference type="InterPro" id="IPR033116">
    <property type="entry name" value="TRYPSIN_SER"/>
</dbReference>
<dbReference type="InterPro" id="IPR043504">
    <property type="entry name" value="Peptidase_S1_PA_chymotrypsin"/>
</dbReference>
<dbReference type="Gene3D" id="2.60.40.10">
    <property type="entry name" value="Immunoglobulins"/>
    <property type="match status" value="3"/>
</dbReference>